<keyword evidence="2" id="KW-0812">Transmembrane</keyword>
<gene>
    <name evidence="3" type="ORF">DFJ67_6888</name>
</gene>
<evidence type="ECO:0000256" key="1">
    <source>
        <dbReference type="SAM" id="MobiDB-lite"/>
    </source>
</evidence>
<keyword evidence="2" id="KW-0472">Membrane</keyword>
<dbReference type="OrthoDB" id="3847396at2"/>
<sequence length="393" mass="41679">MVTSTRTVARLSAVVVAGWSVLWFAVLIGRGGGSWHYFVQGAQLLADLDDAVRGGLHVYAAAPVLQIGPVALVAALAAMPLGAGGALLAWQILGALAGVLVLLEIRRIARLVRPFQDRQLLDLKVTSVAIFVVPVWMFLAVGAAHLDDELALLFAVFAVRRALLGRAVSAGLLLGLAVDAKPWAVPFACLLLLLGRPRLVAVGAAVMAAIVAVGWLPFFLADPGTSNAVHFTIVNTPLSALRVLGVDDPRTPPWVRPAQAVLGTGLALMAFRRRRWPAIVLVAVAARLVLDPGTNKYYVAGLVVGAALWDVVGSRRLLPWWTGLACLTQFSARWVPMPDSAHGWLTLLYFLGCCVLAVNRGAGWPPRTAAPPWRRAASHRSHRSASAPPGTPG</sequence>
<proteinExistence type="predicted"/>
<name>A0A3E0A3C5_9ACTN</name>
<feature type="transmembrane region" description="Helical" evidence="2">
    <location>
        <begin position="123"/>
        <end position="144"/>
    </location>
</feature>
<organism evidence="3 4">
    <name type="scientific">Asanoa ferruginea</name>
    <dbReference type="NCBI Taxonomy" id="53367"/>
    <lineage>
        <taxon>Bacteria</taxon>
        <taxon>Bacillati</taxon>
        <taxon>Actinomycetota</taxon>
        <taxon>Actinomycetes</taxon>
        <taxon>Micromonosporales</taxon>
        <taxon>Micromonosporaceae</taxon>
        <taxon>Asanoa</taxon>
    </lineage>
</organism>
<reference evidence="3 4" key="1">
    <citation type="submission" date="2018-08" db="EMBL/GenBank/DDBJ databases">
        <title>Sequencing the genomes of 1000 actinobacteria strains.</title>
        <authorList>
            <person name="Klenk H.-P."/>
        </authorList>
    </citation>
    <scope>NUCLEOTIDE SEQUENCE [LARGE SCALE GENOMIC DNA]</scope>
    <source>
        <strain evidence="3 4">DSM 44099</strain>
    </source>
</reference>
<dbReference type="Proteomes" id="UP000256913">
    <property type="component" value="Unassembled WGS sequence"/>
</dbReference>
<evidence type="ECO:0008006" key="5">
    <source>
        <dbReference type="Google" id="ProtNLM"/>
    </source>
</evidence>
<comment type="caution">
    <text evidence="3">The sequence shown here is derived from an EMBL/GenBank/DDBJ whole genome shotgun (WGS) entry which is preliminary data.</text>
</comment>
<evidence type="ECO:0000313" key="4">
    <source>
        <dbReference type="Proteomes" id="UP000256913"/>
    </source>
</evidence>
<dbReference type="RefSeq" id="WP_116072637.1">
    <property type="nucleotide sequence ID" value="NZ_BONB01000009.1"/>
</dbReference>
<feature type="transmembrane region" description="Helical" evidence="2">
    <location>
        <begin position="341"/>
        <end position="358"/>
    </location>
</feature>
<feature type="transmembrane region" description="Helical" evidence="2">
    <location>
        <begin position="199"/>
        <end position="220"/>
    </location>
</feature>
<keyword evidence="4" id="KW-1185">Reference proteome</keyword>
<evidence type="ECO:0000313" key="3">
    <source>
        <dbReference type="EMBL" id="REG00831.1"/>
    </source>
</evidence>
<protein>
    <recommendedName>
        <fullName evidence="5">Alpha-1,2-mannosyltransferase</fullName>
    </recommendedName>
</protein>
<keyword evidence="2" id="KW-1133">Transmembrane helix</keyword>
<feature type="transmembrane region" description="Helical" evidence="2">
    <location>
        <begin position="70"/>
        <end position="103"/>
    </location>
</feature>
<evidence type="ECO:0000256" key="2">
    <source>
        <dbReference type="SAM" id="Phobius"/>
    </source>
</evidence>
<feature type="region of interest" description="Disordered" evidence="1">
    <location>
        <begin position="369"/>
        <end position="393"/>
    </location>
</feature>
<accession>A0A3E0A3C5</accession>
<feature type="transmembrane region" description="Helical" evidence="2">
    <location>
        <begin position="7"/>
        <end position="28"/>
    </location>
</feature>
<dbReference type="EMBL" id="QUMQ01000001">
    <property type="protein sequence ID" value="REG00831.1"/>
    <property type="molecule type" value="Genomic_DNA"/>
</dbReference>
<dbReference type="AlphaFoldDB" id="A0A3E0A3C5"/>